<comment type="caution">
    <text evidence="6">The sequence shown here is derived from an EMBL/GenBank/DDBJ whole genome shotgun (WGS) entry which is preliminary data.</text>
</comment>
<accession>A0AAD5FW23</accession>
<dbReference type="InterPro" id="IPR036156">
    <property type="entry name" value="Beta-gal/glucu_dom_sf"/>
</dbReference>
<dbReference type="Gene3D" id="3.20.20.80">
    <property type="entry name" value="Glycosidases"/>
    <property type="match status" value="1"/>
</dbReference>
<dbReference type="AlphaFoldDB" id="A0AAD5FW23"/>
<evidence type="ECO:0000313" key="7">
    <source>
        <dbReference type="Proteomes" id="UP001204833"/>
    </source>
</evidence>
<feature type="domain" description="Beta-mannosidase-like galactose-binding" evidence="5">
    <location>
        <begin position="7"/>
        <end position="188"/>
    </location>
</feature>
<dbReference type="SUPFAM" id="SSF49303">
    <property type="entry name" value="beta-Galactosidase/glucuronidase domain"/>
    <property type="match status" value="2"/>
</dbReference>
<dbReference type="Gene3D" id="2.60.120.260">
    <property type="entry name" value="Galactose-binding domain-like"/>
    <property type="match status" value="1"/>
</dbReference>
<dbReference type="EMBL" id="JAIHNG010000177">
    <property type="protein sequence ID" value="KAI5948745.1"/>
    <property type="molecule type" value="Genomic_DNA"/>
</dbReference>
<reference evidence="6 7" key="1">
    <citation type="journal article" date="2022" name="DNA Res.">
        <title>Genome analysis of five recently described species of the CUG-Ser clade uncovers Candida theae as a new hybrid lineage with pathogenic potential in the Candida parapsilosis species complex.</title>
        <authorList>
            <person name="Mixao V."/>
            <person name="Del Olmo V."/>
            <person name="Hegedusova E."/>
            <person name="Saus E."/>
            <person name="Pryszcz L."/>
            <person name="Cillingova A."/>
            <person name="Nosek J."/>
            <person name="Gabaldon T."/>
        </authorList>
    </citation>
    <scope>NUCLEOTIDE SEQUENCE [LARGE SCALE GENOMIC DNA]</scope>
    <source>
        <strain evidence="6 7">CBS 12239</strain>
    </source>
</reference>
<evidence type="ECO:0000256" key="2">
    <source>
        <dbReference type="ARBA" id="ARBA00012754"/>
    </source>
</evidence>
<dbReference type="InterPro" id="IPR013783">
    <property type="entry name" value="Ig-like_fold"/>
</dbReference>
<dbReference type="InterPro" id="IPR008979">
    <property type="entry name" value="Galactose-bd-like_sf"/>
</dbReference>
<evidence type="ECO:0000313" key="6">
    <source>
        <dbReference type="EMBL" id="KAI5948745.1"/>
    </source>
</evidence>
<proteinExistence type="predicted"/>
<dbReference type="Proteomes" id="UP001204833">
    <property type="component" value="Unassembled WGS sequence"/>
</dbReference>
<dbReference type="GeneID" id="76153187"/>
<keyword evidence="3" id="KW-0378">Hydrolase</keyword>
<keyword evidence="7" id="KW-1185">Reference proteome</keyword>
<gene>
    <name evidence="6" type="ORF">KGF57_005143</name>
</gene>
<dbReference type="PANTHER" id="PTHR43730">
    <property type="entry name" value="BETA-MANNOSIDASE"/>
    <property type="match status" value="1"/>
</dbReference>
<dbReference type="PANTHER" id="PTHR43730:SF1">
    <property type="entry name" value="BETA-MANNOSIDASE"/>
    <property type="match status" value="1"/>
</dbReference>
<dbReference type="InterPro" id="IPR050887">
    <property type="entry name" value="Beta-mannosidase_GH2"/>
</dbReference>
<dbReference type="RefSeq" id="XP_051606255.1">
    <property type="nucleotide sequence ID" value="XM_051754728.1"/>
</dbReference>
<evidence type="ECO:0000256" key="1">
    <source>
        <dbReference type="ARBA" id="ARBA00000829"/>
    </source>
</evidence>
<dbReference type="EC" id="3.2.1.25" evidence="2"/>
<dbReference type="Gene3D" id="2.60.40.10">
    <property type="entry name" value="Immunoglobulins"/>
    <property type="match status" value="1"/>
</dbReference>
<organism evidence="6 7">
    <name type="scientific">Candida theae</name>
    <dbReference type="NCBI Taxonomy" id="1198502"/>
    <lineage>
        <taxon>Eukaryota</taxon>
        <taxon>Fungi</taxon>
        <taxon>Dikarya</taxon>
        <taxon>Ascomycota</taxon>
        <taxon>Saccharomycotina</taxon>
        <taxon>Pichiomycetes</taxon>
        <taxon>Debaryomycetaceae</taxon>
        <taxon>Candida/Lodderomyces clade</taxon>
        <taxon>Candida</taxon>
    </lineage>
</organism>
<dbReference type="Pfam" id="PF22666">
    <property type="entry name" value="Glyco_hydro_2_N2"/>
    <property type="match status" value="1"/>
</dbReference>
<dbReference type="InterPro" id="IPR017853">
    <property type="entry name" value="GH"/>
</dbReference>
<keyword evidence="4" id="KW-0326">Glycosidase</keyword>
<evidence type="ECO:0000256" key="3">
    <source>
        <dbReference type="ARBA" id="ARBA00022801"/>
    </source>
</evidence>
<protein>
    <recommendedName>
        <fullName evidence="2">beta-mannosidase</fullName>
        <ecNumber evidence="2">3.2.1.25</ecNumber>
    </recommendedName>
</protein>
<dbReference type="FunFam" id="3.20.20.80:FF:000050">
    <property type="entry name" value="Beta-mannosidase B"/>
    <property type="match status" value="1"/>
</dbReference>
<comment type="catalytic activity">
    <reaction evidence="1">
        <text>Hydrolysis of terminal, non-reducing beta-D-mannose residues in beta-D-mannosides.</text>
        <dbReference type="EC" id="3.2.1.25"/>
    </reaction>
</comment>
<dbReference type="GO" id="GO:0006516">
    <property type="term" value="P:glycoprotein catabolic process"/>
    <property type="evidence" value="ECO:0007669"/>
    <property type="project" value="TreeGrafter"/>
</dbReference>
<dbReference type="SUPFAM" id="SSF49785">
    <property type="entry name" value="Galactose-binding domain-like"/>
    <property type="match status" value="1"/>
</dbReference>
<dbReference type="SUPFAM" id="SSF51445">
    <property type="entry name" value="(Trans)glycosidases"/>
    <property type="match status" value="1"/>
</dbReference>
<dbReference type="GO" id="GO:0004567">
    <property type="term" value="F:beta-mannosidase activity"/>
    <property type="evidence" value="ECO:0007669"/>
    <property type="project" value="UniProtKB-EC"/>
</dbReference>
<name>A0AAD5FW23_9ASCO</name>
<evidence type="ECO:0000256" key="4">
    <source>
        <dbReference type="ARBA" id="ARBA00023295"/>
    </source>
</evidence>
<evidence type="ECO:0000259" key="5">
    <source>
        <dbReference type="Pfam" id="PF22666"/>
    </source>
</evidence>
<dbReference type="InterPro" id="IPR054593">
    <property type="entry name" value="Beta-mannosidase-like_N2"/>
</dbReference>
<sequence length="843" mass="97501">MCVLTNWTFRQAPIQQHHHHPATSLGAVTWYNSVPHEPAHQIHVDLLYNNLIPNPFMDKNELNVSWVSELTWEYRCLFDALDTHENEDQSEFAYLLLDQLDTDAEVELNDKVVLQSTNAFQKHRISVNLSSHNELKVRLKSGMELGKKLESKYGAHECWNGDCSRVYVRKPQFQYGWDWGPRLITCGFNEIVLVTSNYIEDLYIRYELNEKLNVAYVWFEVESILLAPVVQARIEIELNEKTIGVVEVNRVRSRMNISHVLENIQLWSPFRHGEPTLYSIKVFFDDELMISKTVGFRKVELITESDTTGSSFYFKVNNKPIQMLGSNWIPPHSFTSKVTQQDYETYIGYVVDSNQNMIRVWGGGQYEKDIFYQLCDARGILVWQDFMFACGIYPNEPFANSIKPEVEYQVKRLRNFASVVIYAGNNEDYQIADALNLDTNNSSQFPAKYIYEDVIPQVLDNLTSRKQVAYRFGSPYSDSLHSSYDLRFGDSHQWDVWHGRELPYQSWRQLSARFISEFGMLALPSYSTFHKYITNVSELYPDSEMIDFHTRAANKENLHHYVWSNLNKPKELDLQNWIYLTQLMQSEAVSFAFRYWRRKWDQFQVGGVLVWQLNDCWPSVSWSVIGFDQVPKLSYYGMKRELSEVSVAGYRSVVGGGVGDGAAVAVAVAGQSVLQEPEVLLDVWGFGGGKGLTLSVQLYNVDGVLVDEIEQRDVAFEENHVNAILTGATFVHLKVDTIVYLRLLKEDVTLARSSDWPQPLKNLNWEKLTSDLQIELRYLGLGEYRASTNKPVKGLQLYFDTVETDYTFSDNGIDLFPGDPQILEVVNLQEEDVEKVKYRYLHY</sequence>